<evidence type="ECO:0000256" key="1">
    <source>
        <dbReference type="SAM" id="Phobius"/>
    </source>
</evidence>
<keyword evidence="1" id="KW-0812">Transmembrane</keyword>
<evidence type="ECO:0008006" key="4">
    <source>
        <dbReference type="Google" id="ProtNLM"/>
    </source>
</evidence>
<feature type="transmembrane region" description="Helical" evidence="1">
    <location>
        <begin position="116"/>
        <end position="139"/>
    </location>
</feature>
<dbReference type="EMBL" id="CP042905">
    <property type="protein sequence ID" value="QEE17230.1"/>
    <property type="molecule type" value="Genomic_DNA"/>
</dbReference>
<protein>
    <recommendedName>
        <fullName evidence="4">Glycerophosphoryl diester phosphodiesterase membrane domain-containing protein</fullName>
    </recommendedName>
</protein>
<evidence type="ECO:0000313" key="2">
    <source>
        <dbReference type="EMBL" id="QEE17230.1"/>
    </source>
</evidence>
<organism evidence="2 3">
    <name type="scientific">Promethearchaeum syntrophicum</name>
    <dbReference type="NCBI Taxonomy" id="2594042"/>
    <lineage>
        <taxon>Archaea</taxon>
        <taxon>Promethearchaeati</taxon>
        <taxon>Promethearchaeota</taxon>
        <taxon>Promethearchaeia</taxon>
        <taxon>Promethearchaeales</taxon>
        <taxon>Promethearchaeaceae</taxon>
        <taxon>Promethearchaeum</taxon>
    </lineage>
</organism>
<reference evidence="2 3" key="2">
    <citation type="journal article" date="2024" name="Int. J. Syst. Evol. Microbiol.">
        <title>Promethearchaeum syntrophicum gen. nov., sp. nov., an anaerobic, obligately syntrophic archaeon, the first isolate of the lineage 'Asgard' archaea, and proposal of the new archaeal phylum Promethearchaeota phyl. nov. and kingdom Promethearchaeati regn. nov.</title>
        <authorList>
            <person name="Imachi H."/>
            <person name="Nobu M.K."/>
            <person name="Kato S."/>
            <person name="Takaki Y."/>
            <person name="Miyazaki M."/>
            <person name="Miyata M."/>
            <person name="Ogawara M."/>
            <person name="Saito Y."/>
            <person name="Sakai S."/>
            <person name="Tahara Y.O."/>
            <person name="Takano Y."/>
            <person name="Tasumi E."/>
            <person name="Uematsu K."/>
            <person name="Yoshimura T."/>
            <person name="Itoh T."/>
            <person name="Ohkuma M."/>
            <person name="Takai K."/>
        </authorList>
    </citation>
    <scope>NUCLEOTIDE SEQUENCE [LARGE SCALE GENOMIC DNA]</scope>
    <source>
        <strain evidence="2 3">MK-D1</strain>
    </source>
</reference>
<feature type="transmembrane region" description="Helical" evidence="1">
    <location>
        <begin position="203"/>
        <end position="232"/>
    </location>
</feature>
<dbReference type="RefSeq" id="WP_147664134.1">
    <property type="nucleotide sequence ID" value="NZ_CP042905.2"/>
</dbReference>
<keyword evidence="1" id="KW-1133">Transmembrane helix</keyword>
<dbReference type="KEGG" id="psyt:DSAG12_03062"/>
<keyword evidence="1" id="KW-0472">Membrane</keyword>
<gene>
    <name evidence="2" type="ORF">DSAG12_03062</name>
</gene>
<name>A0A5B9DEK3_9ARCH</name>
<feature type="transmembrane region" description="Helical" evidence="1">
    <location>
        <begin position="32"/>
        <end position="57"/>
    </location>
</feature>
<dbReference type="GeneID" id="41331034"/>
<sequence>METASKPDNETILDFKICWKLYKANFKTYLKYSLFIFFIQLIVSLIVNIGVVSLLIGVFKVNPFEIVEILIWVIIPTTVLLYALQGAFYGLAYDIMSTGDEFAEFRGAFRYFRKYYWQYTIITLLTSSPAFIIIINLSSLLDISPYNVETILLNSLGGIFIFILLFLWSLVFMMTFPSITAQGSISRSFKENFKILRRNFKRIFLSFGLNFLLFLMPFYIATLLQFIVFPIADSPLRITLMGIALVFGIISYVIAAPLNTLIATRIYNTQNES</sequence>
<keyword evidence="3" id="KW-1185">Reference proteome</keyword>
<accession>A0A5B9DEK3</accession>
<reference evidence="2 3" key="1">
    <citation type="journal article" date="2020" name="Nature">
        <title>Isolation of an archaeon at the prokaryote-eukaryote interface.</title>
        <authorList>
            <person name="Imachi H."/>
            <person name="Nobu M.K."/>
            <person name="Nakahara N."/>
            <person name="Morono Y."/>
            <person name="Ogawara M."/>
            <person name="Takaki Y."/>
            <person name="Takano Y."/>
            <person name="Uematsu K."/>
            <person name="Ikuta T."/>
            <person name="Ito M."/>
            <person name="Matsui Y."/>
            <person name="Miyazaki M."/>
            <person name="Murata K."/>
            <person name="Saito Y."/>
            <person name="Sakai S."/>
            <person name="Song C."/>
            <person name="Tasumi E."/>
            <person name="Yamanaka Y."/>
            <person name="Yamaguchi T."/>
            <person name="Kamagata Y."/>
            <person name="Tamaki H."/>
            <person name="Takai K."/>
        </authorList>
    </citation>
    <scope>NUCLEOTIDE SEQUENCE [LARGE SCALE GENOMIC DNA]</scope>
    <source>
        <strain evidence="2 3">MK-D1</strain>
    </source>
</reference>
<evidence type="ECO:0000313" key="3">
    <source>
        <dbReference type="Proteomes" id="UP000321408"/>
    </source>
</evidence>
<feature type="transmembrane region" description="Helical" evidence="1">
    <location>
        <begin position="69"/>
        <end position="95"/>
    </location>
</feature>
<dbReference type="AlphaFoldDB" id="A0A5B9DEK3"/>
<feature type="transmembrane region" description="Helical" evidence="1">
    <location>
        <begin position="238"/>
        <end position="258"/>
    </location>
</feature>
<dbReference type="Proteomes" id="UP000321408">
    <property type="component" value="Chromosome"/>
</dbReference>
<proteinExistence type="predicted"/>
<feature type="transmembrane region" description="Helical" evidence="1">
    <location>
        <begin position="159"/>
        <end position="182"/>
    </location>
</feature>